<reference evidence="4" key="1">
    <citation type="submission" date="2021-02" db="EMBL/GenBank/DDBJ databases">
        <authorList>
            <person name="Nowell W R."/>
        </authorList>
    </citation>
    <scope>NUCLEOTIDE SEQUENCE</scope>
</reference>
<dbReference type="InterPro" id="IPR032867">
    <property type="entry name" value="DYW_dom"/>
</dbReference>
<gene>
    <name evidence="4" type="ORF">FNK824_LOCUS34191</name>
</gene>
<evidence type="ECO:0000256" key="1">
    <source>
        <dbReference type="ARBA" id="ARBA00022737"/>
    </source>
</evidence>
<sequence length="697" mass="80011">YDKALDLFEQIPFALQNTSYTIIFNACAQLANDRAKEIGRKLLQQMPKHFHNDHVLLTSAIYMLMKFGDIENAENLFQMMKKKDIITYGAMMKGYVENKMYDKALDLFEQIPFALQNTSYTIIFNACAQLANDRAKEIGRKLLQQMPKHFHNNNVLLTSAIDMLMKFGDIENAENLFQMMKKKDIITYGTMMKGYVENNMNDKALDLFEQMPLNPNNVIHIIVFNACAQILNDRGEEIGRKLLDQIPKHFHNDNALLNSAIDMLMKFDDVQSAEKLFRTIEKKNIVTFGAMMNGYNINNEPFKCLQLLEEIKQHGFILDECVSAILINACARLGVISTCQSVIDQIPSYLCNNQRIRNSLIHMWGKAGVVENAQKIFQSIESADVITYSSMINAYGLNRMGLEAVDLYRKMPHHLRNEVTYVCVLNACSHSGLLNEAHSIFNEIPQKNKQVIATMVDCLSRLYIFDEAQKLIDDYEKSNPPSPVMYTAILSGARNSHQHILSKKIYDRMKILFPDEKETLKSGSILLCNTYSSVGDYQEAVNIRSKRIRELGIKVKPGVSWTEFNGEILEFKVNDRSHPQSKEIHAKAKYISGVLIKYGYNYDSSWITRPLREDETIESVLCTHSEQLAIAYHFVQQENPKFIQITKNLLTYAFTLLDGATKLIAKIWQCKIIIREHKIELGKHLATFYNTTYSTFT</sequence>
<dbReference type="GO" id="GO:0048731">
    <property type="term" value="P:system development"/>
    <property type="evidence" value="ECO:0007669"/>
    <property type="project" value="UniProtKB-ARBA"/>
</dbReference>
<dbReference type="SUPFAM" id="SSF48452">
    <property type="entry name" value="TPR-like"/>
    <property type="match status" value="1"/>
</dbReference>
<feature type="repeat" description="PPR" evidence="2">
    <location>
        <begin position="417"/>
        <end position="451"/>
    </location>
</feature>
<dbReference type="InterPro" id="IPR002885">
    <property type="entry name" value="PPR_rpt"/>
</dbReference>
<dbReference type="PANTHER" id="PTHR47928:SF207">
    <property type="entry name" value="PENTATRICOPEPTIDE REPEAT-CONTAINING PROTEIN"/>
    <property type="match status" value="1"/>
</dbReference>
<dbReference type="Proteomes" id="UP000663874">
    <property type="component" value="Unassembled WGS sequence"/>
</dbReference>
<name>A0A819YUR7_9BILA</name>
<dbReference type="PANTHER" id="PTHR47928">
    <property type="entry name" value="REPEAT-CONTAINING PROTEIN, PUTATIVE-RELATED"/>
    <property type="match status" value="1"/>
</dbReference>
<feature type="domain" description="DYW" evidence="3">
    <location>
        <begin position="599"/>
        <end position="677"/>
    </location>
</feature>
<dbReference type="InterPro" id="IPR050421">
    <property type="entry name" value="PPR"/>
</dbReference>
<evidence type="ECO:0000313" key="5">
    <source>
        <dbReference type="Proteomes" id="UP000663874"/>
    </source>
</evidence>
<dbReference type="EMBL" id="CAJOBE010013188">
    <property type="protein sequence ID" value="CAF4161123.1"/>
    <property type="molecule type" value="Genomic_DNA"/>
</dbReference>
<organism evidence="4 5">
    <name type="scientific">Rotaria sordida</name>
    <dbReference type="NCBI Taxonomy" id="392033"/>
    <lineage>
        <taxon>Eukaryota</taxon>
        <taxon>Metazoa</taxon>
        <taxon>Spiralia</taxon>
        <taxon>Gnathifera</taxon>
        <taxon>Rotifera</taxon>
        <taxon>Eurotatoria</taxon>
        <taxon>Bdelloidea</taxon>
        <taxon>Philodinida</taxon>
        <taxon>Philodinidae</taxon>
        <taxon>Rotaria</taxon>
    </lineage>
</organism>
<dbReference type="Gene3D" id="1.25.40.10">
    <property type="entry name" value="Tetratricopeptide repeat domain"/>
    <property type="match status" value="4"/>
</dbReference>
<evidence type="ECO:0000256" key="2">
    <source>
        <dbReference type="PROSITE-ProRule" id="PRU00708"/>
    </source>
</evidence>
<feature type="repeat" description="PPR" evidence="2">
    <location>
        <begin position="384"/>
        <end position="414"/>
    </location>
</feature>
<feature type="repeat" description="PPR" evidence="2">
    <location>
        <begin position="184"/>
        <end position="214"/>
    </location>
</feature>
<dbReference type="GO" id="GO:0008270">
    <property type="term" value="F:zinc ion binding"/>
    <property type="evidence" value="ECO:0007669"/>
    <property type="project" value="InterPro"/>
</dbReference>
<protein>
    <recommendedName>
        <fullName evidence="3">DYW domain-containing protein</fullName>
    </recommendedName>
</protein>
<feature type="non-terminal residue" evidence="4">
    <location>
        <position position="1"/>
    </location>
</feature>
<comment type="caution">
    <text evidence="4">The sequence shown here is derived from an EMBL/GenBank/DDBJ whole genome shotgun (WGS) entry which is preliminary data.</text>
</comment>
<dbReference type="InterPro" id="IPR011990">
    <property type="entry name" value="TPR-like_helical_dom_sf"/>
</dbReference>
<dbReference type="FunFam" id="1.25.40.10:FF:000158">
    <property type="entry name" value="pentatricopeptide repeat-containing protein At2g33680"/>
    <property type="match status" value="1"/>
</dbReference>
<dbReference type="Pfam" id="PF14432">
    <property type="entry name" value="DYW_deaminase"/>
    <property type="match status" value="1"/>
</dbReference>
<accession>A0A819YUR7</accession>
<evidence type="ECO:0000259" key="3">
    <source>
        <dbReference type="Pfam" id="PF14432"/>
    </source>
</evidence>
<dbReference type="NCBIfam" id="TIGR00756">
    <property type="entry name" value="PPR"/>
    <property type="match status" value="3"/>
</dbReference>
<proteinExistence type="predicted"/>
<evidence type="ECO:0000313" key="4">
    <source>
        <dbReference type="EMBL" id="CAF4161123.1"/>
    </source>
</evidence>
<dbReference type="Pfam" id="PF01535">
    <property type="entry name" value="PPR"/>
    <property type="match status" value="7"/>
</dbReference>
<feature type="repeat" description="PPR" evidence="2">
    <location>
        <begin position="84"/>
        <end position="114"/>
    </location>
</feature>
<keyword evidence="1" id="KW-0677">Repeat</keyword>
<feature type="repeat" description="PPR" evidence="2">
    <location>
        <begin position="284"/>
        <end position="318"/>
    </location>
</feature>
<dbReference type="AlphaFoldDB" id="A0A819YUR7"/>
<dbReference type="PROSITE" id="PS51375">
    <property type="entry name" value="PPR"/>
    <property type="match status" value="5"/>
</dbReference>